<evidence type="ECO:0000256" key="7">
    <source>
        <dbReference type="ARBA" id="ARBA00023002"/>
    </source>
</evidence>
<feature type="domain" description="Ketopantoate reductase C-terminal" evidence="12">
    <location>
        <begin position="185"/>
        <end position="304"/>
    </location>
</feature>
<comment type="similarity">
    <text evidence="2 10">Belongs to the ketopantoate reductase family.</text>
</comment>
<evidence type="ECO:0000256" key="4">
    <source>
        <dbReference type="ARBA" id="ARBA00019465"/>
    </source>
</evidence>
<evidence type="ECO:0000256" key="2">
    <source>
        <dbReference type="ARBA" id="ARBA00007870"/>
    </source>
</evidence>
<evidence type="ECO:0000313" key="13">
    <source>
        <dbReference type="EMBL" id="MBB6104811.1"/>
    </source>
</evidence>
<evidence type="ECO:0000256" key="3">
    <source>
        <dbReference type="ARBA" id="ARBA00013014"/>
    </source>
</evidence>
<evidence type="ECO:0000259" key="12">
    <source>
        <dbReference type="Pfam" id="PF08546"/>
    </source>
</evidence>
<evidence type="ECO:0000256" key="5">
    <source>
        <dbReference type="ARBA" id="ARBA00022655"/>
    </source>
</evidence>
<gene>
    <name evidence="13" type="ORF">F4827_004676</name>
</gene>
<evidence type="ECO:0000256" key="10">
    <source>
        <dbReference type="RuleBase" id="RU362068"/>
    </source>
</evidence>
<dbReference type="PANTHER" id="PTHR43765:SF2">
    <property type="entry name" value="2-DEHYDROPANTOATE 2-REDUCTASE"/>
    <property type="match status" value="1"/>
</dbReference>
<evidence type="ECO:0000256" key="8">
    <source>
        <dbReference type="ARBA" id="ARBA00032024"/>
    </source>
</evidence>
<organism evidence="13 14">
    <name type="scientific">Paraburkholderia bannensis</name>
    <dbReference type="NCBI Taxonomy" id="765414"/>
    <lineage>
        <taxon>Bacteria</taxon>
        <taxon>Pseudomonadati</taxon>
        <taxon>Pseudomonadota</taxon>
        <taxon>Betaproteobacteria</taxon>
        <taxon>Burkholderiales</taxon>
        <taxon>Burkholderiaceae</taxon>
        <taxon>Paraburkholderia</taxon>
    </lineage>
</organism>
<dbReference type="EMBL" id="JACHBW010000014">
    <property type="protein sequence ID" value="MBB6104811.1"/>
    <property type="molecule type" value="Genomic_DNA"/>
</dbReference>
<dbReference type="PANTHER" id="PTHR43765">
    <property type="entry name" value="2-DEHYDROPANTOATE 2-REDUCTASE-RELATED"/>
    <property type="match status" value="1"/>
</dbReference>
<dbReference type="SUPFAM" id="SSF51735">
    <property type="entry name" value="NAD(P)-binding Rossmann-fold domains"/>
    <property type="match status" value="1"/>
</dbReference>
<dbReference type="NCBIfam" id="TIGR00745">
    <property type="entry name" value="apbA_panE"/>
    <property type="match status" value="1"/>
</dbReference>
<dbReference type="Gene3D" id="3.40.50.720">
    <property type="entry name" value="NAD(P)-binding Rossmann-like Domain"/>
    <property type="match status" value="1"/>
</dbReference>
<evidence type="ECO:0000256" key="1">
    <source>
        <dbReference type="ARBA" id="ARBA00004994"/>
    </source>
</evidence>
<dbReference type="InterPro" id="IPR036291">
    <property type="entry name" value="NAD(P)-bd_dom_sf"/>
</dbReference>
<dbReference type="Pfam" id="PF02558">
    <property type="entry name" value="ApbA"/>
    <property type="match status" value="1"/>
</dbReference>
<dbReference type="SUPFAM" id="SSF48179">
    <property type="entry name" value="6-phosphogluconate dehydrogenase C-terminal domain-like"/>
    <property type="match status" value="1"/>
</dbReference>
<keyword evidence="14" id="KW-1185">Reference proteome</keyword>
<dbReference type="GO" id="GO:0008677">
    <property type="term" value="F:2-dehydropantoate 2-reductase activity"/>
    <property type="evidence" value="ECO:0007669"/>
    <property type="project" value="UniProtKB-EC"/>
</dbReference>
<sequence>MHETMEIAILGAGAMGSLFGGLLAEAGHDVTLLDIDEAHLEAIRRDGLRLSTDRGERVVVKLRALRPEAAQRAPELLIVFTKTMHTEAALDAARALIGPHTSVLSLQNGLGNVERLARSVPRERIMVGVTTWPADKPSAGRVSSHGSGMTRLMSADGETRVSVARTVAALNSAGLACSADPDVWITIWEKVAFNAALNSLCAITQCTVGELSNVPDGPELALKIVAEVAAVARATGVAVDETHMVANVRHALANHRSHRPSMLQDVLAGRRTEIEAINGAVVEAARAVSMAVPCTQTLLQLVRLVDASLTR</sequence>
<dbReference type="InterPro" id="IPR008927">
    <property type="entry name" value="6-PGluconate_DH-like_C_sf"/>
</dbReference>
<dbReference type="Proteomes" id="UP000571554">
    <property type="component" value="Unassembled WGS sequence"/>
</dbReference>
<dbReference type="InterPro" id="IPR013752">
    <property type="entry name" value="KPA_reductase"/>
</dbReference>
<evidence type="ECO:0000256" key="9">
    <source>
        <dbReference type="ARBA" id="ARBA00048793"/>
    </source>
</evidence>
<keyword evidence="7 10" id="KW-0560">Oxidoreductase</keyword>
<dbReference type="FunFam" id="1.10.1040.10:FF:000017">
    <property type="entry name" value="2-dehydropantoate 2-reductase"/>
    <property type="match status" value="1"/>
</dbReference>
<dbReference type="InterPro" id="IPR050838">
    <property type="entry name" value="Ketopantoate_reductase"/>
</dbReference>
<keyword evidence="6 10" id="KW-0521">NADP</keyword>
<dbReference type="UniPathway" id="UPA00028">
    <property type="reaction ID" value="UER00004"/>
</dbReference>
<dbReference type="GO" id="GO:0050661">
    <property type="term" value="F:NADP binding"/>
    <property type="evidence" value="ECO:0007669"/>
    <property type="project" value="TreeGrafter"/>
</dbReference>
<keyword evidence="5 10" id="KW-0566">Pantothenate biosynthesis</keyword>
<dbReference type="GO" id="GO:0005737">
    <property type="term" value="C:cytoplasm"/>
    <property type="evidence" value="ECO:0007669"/>
    <property type="project" value="TreeGrafter"/>
</dbReference>
<accession>A0A7W9U1Y0</accession>
<evidence type="ECO:0000313" key="14">
    <source>
        <dbReference type="Proteomes" id="UP000571554"/>
    </source>
</evidence>
<dbReference type="InterPro" id="IPR003710">
    <property type="entry name" value="ApbA"/>
</dbReference>
<dbReference type="Pfam" id="PF08546">
    <property type="entry name" value="ApbA_C"/>
    <property type="match status" value="1"/>
</dbReference>
<dbReference type="GO" id="GO:0015940">
    <property type="term" value="P:pantothenate biosynthetic process"/>
    <property type="evidence" value="ECO:0007669"/>
    <property type="project" value="UniProtKB-UniPathway"/>
</dbReference>
<comment type="caution">
    <text evidence="13">The sequence shown here is derived from an EMBL/GenBank/DDBJ whole genome shotgun (WGS) entry which is preliminary data.</text>
</comment>
<comment type="catalytic activity">
    <reaction evidence="9 10">
        <text>(R)-pantoate + NADP(+) = 2-dehydropantoate + NADPH + H(+)</text>
        <dbReference type="Rhea" id="RHEA:16233"/>
        <dbReference type="ChEBI" id="CHEBI:11561"/>
        <dbReference type="ChEBI" id="CHEBI:15378"/>
        <dbReference type="ChEBI" id="CHEBI:15980"/>
        <dbReference type="ChEBI" id="CHEBI:57783"/>
        <dbReference type="ChEBI" id="CHEBI:58349"/>
        <dbReference type="EC" id="1.1.1.169"/>
    </reaction>
</comment>
<proteinExistence type="inferred from homology"/>
<dbReference type="InterPro" id="IPR013328">
    <property type="entry name" value="6PGD_dom2"/>
</dbReference>
<comment type="pathway">
    <text evidence="1 10">Cofactor biosynthesis; (R)-pantothenate biosynthesis; (R)-pantoate from 3-methyl-2-oxobutanoate: step 2/2.</text>
</comment>
<dbReference type="AlphaFoldDB" id="A0A7W9U1Y0"/>
<dbReference type="EC" id="1.1.1.169" evidence="3 10"/>
<protein>
    <recommendedName>
        <fullName evidence="4 10">2-dehydropantoate 2-reductase</fullName>
        <ecNumber evidence="3 10">1.1.1.169</ecNumber>
    </recommendedName>
    <alternativeName>
        <fullName evidence="8 10">Ketopantoate reductase</fullName>
    </alternativeName>
</protein>
<dbReference type="Gene3D" id="1.10.1040.10">
    <property type="entry name" value="N-(1-d-carboxylethyl)-l-norvaline Dehydrogenase, domain 2"/>
    <property type="match status" value="1"/>
</dbReference>
<evidence type="ECO:0000256" key="6">
    <source>
        <dbReference type="ARBA" id="ARBA00022857"/>
    </source>
</evidence>
<dbReference type="InterPro" id="IPR013332">
    <property type="entry name" value="KPR_N"/>
</dbReference>
<reference evidence="13 14" key="1">
    <citation type="submission" date="2020-08" db="EMBL/GenBank/DDBJ databases">
        <title>Above-ground endophytic microbial communities from plants in different locations in the United States.</title>
        <authorList>
            <person name="Frank C."/>
        </authorList>
    </citation>
    <scope>NUCLEOTIDE SEQUENCE [LARGE SCALE GENOMIC DNA]</scope>
    <source>
        <strain evidence="13 14">WP4_2_2</strain>
    </source>
</reference>
<evidence type="ECO:0000259" key="11">
    <source>
        <dbReference type="Pfam" id="PF02558"/>
    </source>
</evidence>
<comment type="function">
    <text evidence="10">Catalyzes the NADPH-dependent reduction of ketopantoate into pantoic acid.</text>
</comment>
<feature type="domain" description="Ketopantoate reductase N-terminal" evidence="11">
    <location>
        <begin position="7"/>
        <end position="152"/>
    </location>
</feature>
<name>A0A7W9U1Y0_9BURK</name>